<reference evidence="9" key="1">
    <citation type="submission" date="2022-07" db="EMBL/GenBank/DDBJ databases">
        <title>Phylogenomic reconstructions and comparative analyses of Kickxellomycotina fungi.</title>
        <authorList>
            <person name="Reynolds N.K."/>
            <person name="Stajich J.E."/>
            <person name="Barry K."/>
            <person name="Grigoriev I.V."/>
            <person name="Crous P."/>
            <person name="Smith M.E."/>
        </authorList>
    </citation>
    <scope>NUCLEOTIDE SEQUENCE</scope>
    <source>
        <strain evidence="9">NBRC 100468</strain>
    </source>
</reference>
<keyword evidence="10" id="KW-1185">Reference proteome</keyword>
<organism evidence="9 10">
    <name type="scientific">Mycoemilia scoparia</name>
    <dbReference type="NCBI Taxonomy" id="417184"/>
    <lineage>
        <taxon>Eukaryota</taxon>
        <taxon>Fungi</taxon>
        <taxon>Fungi incertae sedis</taxon>
        <taxon>Zoopagomycota</taxon>
        <taxon>Kickxellomycotina</taxon>
        <taxon>Kickxellomycetes</taxon>
        <taxon>Kickxellales</taxon>
        <taxon>Kickxellaceae</taxon>
        <taxon>Mycoemilia</taxon>
    </lineage>
</organism>
<dbReference type="CDD" id="cd06123">
    <property type="entry name" value="cupin_HAO"/>
    <property type="match status" value="1"/>
</dbReference>
<keyword evidence="7 8" id="KW-0408">Iron</keyword>
<feature type="binding site" evidence="8">
    <location>
        <position position="126"/>
    </location>
    <ligand>
        <name>a divalent metal cation</name>
        <dbReference type="ChEBI" id="CHEBI:60240"/>
    </ligand>
</feature>
<feature type="binding site" evidence="8">
    <location>
        <position position="101"/>
    </location>
    <ligand>
        <name>substrate</name>
    </ligand>
</feature>
<evidence type="ECO:0000256" key="7">
    <source>
        <dbReference type="ARBA" id="ARBA00023004"/>
    </source>
</evidence>
<feature type="binding site" evidence="8">
    <location>
        <position position="166"/>
    </location>
    <ligand>
        <name>a divalent metal cation</name>
        <dbReference type="ChEBI" id="CHEBI:60240"/>
    </ligand>
</feature>
<evidence type="ECO:0000256" key="4">
    <source>
        <dbReference type="ARBA" id="ARBA00022723"/>
    </source>
</evidence>
<dbReference type="AlphaFoldDB" id="A0A9W8A339"/>
<comment type="catalytic activity">
    <reaction evidence="8">
        <text>3-hydroxyanthranilate + O2 = (2Z,4Z)-2-amino-3-carboxymuconate 6-semialdehyde</text>
        <dbReference type="Rhea" id="RHEA:17953"/>
        <dbReference type="ChEBI" id="CHEBI:15379"/>
        <dbReference type="ChEBI" id="CHEBI:36559"/>
        <dbReference type="ChEBI" id="CHEBI:77612"/>
        <dbReference type="EC" id="1.13.11.6"/>
    </reaction>
</comment>
<feature type="binding site" evidence="8">
    <location>
        <position position="57"/>
    </location>
    <ligand>
        <name>Fe cation</name>
        <dbReference type="ChEBI" id="CHEBI:24875"/>
        <note>catalytic</note>
    </ligand>
</feature>
<accession>A0A9W8A339</accession>
<dbReference type="GO" id="GO:0005737">
    <property type="term" value="C:cytoplasm"/>
    <property type="evidence" value="ECO:0007669"/>
    <property type="project" value="UniProtKB-SubCell"/>
</dbReference>
<dbReference type="Proteomes" id="UP001150538">
    <property type="component" value="Unassembled WGS sequence"/>
</dbReference>
<dbReference type="EC" id="1.13.11.6" evidence="8"/>
<dbReference type="InterPro" id="IPR010329">
    <property type="entry name" value="3hydroanth_dOase"/>
</dbReference>
<feature type="binding site" evidence="8">
    <location>
        <position position="163"/>
    </location>
    <ligand>
        <name>a divalent metal cation</name>
        <dbReference type="ChEBI" id="CHEBI:60240"/>
    </ligand>
</feature>
<evidence type="ECO:0000313" key="9">
    <source>
        <dbReference type="EMBL" id="KAJ1918146.1"/>
    </source>
</evidence>
<dbReference type="InterPro" id="IPR014710">
    <property type="entry name" value="RmlC-like_jellyroll"/>
</dbReference>
<evidence type="ECO:0000256" key="6">
    <source>
        <dbReference type="ARBA" id="ARBA00023002"/>
    </source>
</evidence>
<dbReference type="PANTHER" id="PTHR15497:SF1">
    <property type="entry name" value="3-HYDROXYANTHRANILATE 3,4-DIOXYGENASE"/>
    <property type="match status" value="1"/>
</dbReference>
<dbReference type="InterPro" id="IPR011051">
    <property type="entry name" value="RmlC_Cupin_sf"/>
</dbReference>
<evidence type="ECO:0000256" key="8">
    <source>
        <dbReference type="HAMAP-Rule" id="MF_03019"/>
    </source>
</evidence>
<feature type="binding site" evidence="8">
    <location>
        <position position="97"/>
    </location>
    <ligand>
        <name>Fe cation</name>
        <dbReference type="ChEBI" id="CHEBI:24875"/>
        <note>catalytic</note>
    </ligand>
</feature>
<feature type="binding site" evidence="8">
    <location>
        <position position="47"/>
    </location>
    <ligand>
        <name>O2</name>
        <dbReference type="ChEBI" id="CHEBI:15379"/>
    </ligand>
</feature>
<feature type="binding site" evidence="8">
    <location>
        <position position="51"/>
    </location>
    <ligand>
        <name>Fe cation</name>
        <dbReference type="ChEBI" id="CHEBI:24875"/>
        <note>catalytic</note>
    </ligand>
</feature>
<keyword evidence="6 8" id="KW-0560">Oxidoreductase</keyword>
<keyword evidence="3 8" id="KW-0662">Pyridine nucleotide biosynthesis</keyword>
<name>A0A9W8A339_9FUNG</name>
<comment type="subcellular location">
    <subcellularLocation>
        <location evidence="8">Cytoplasm</location>
    </subcellularLocation>
</comment>
<dbReference type="GO" id="GO:0019805">
    <property type="term" value="P:quinolinate biosynthetic process"/>
    <property type="evidence" value="ECO:0007669"/>
    <property type="project" value="UniProtKB-UniRule"/>
</dbReference>
<dbReference type="OrthoDB" id="204928at2759"/>
<dbReference type="GO" id="GO:0006569">
    <property type="term" value="P:L-tryptophan catabolic process"/>
    <property type="evidence" value="ECO:0007669"/>
    <property type="project" value="UniProtKB-UniRule"/>
</dbReference>
<sequence length="176" mass="20236">MVAAPIPFDFHGWLKEHGHTLKPPVGNAIVAEGDDYLVMVVGGPNARSDFHLNDTEEWFYQIKGDIIVKIVDPDTNQFQEIPVKEGHMLIVPRNVPHCPIRFADTIGLVMERKRLPHQIDKMRWYCEQCNKVIYEKAFHCKDLVGDLVDIIKNYQRDEDLRKCDSCGNINPAIPCR</sequence>
<dbReference type="NCBIfam" id="TIGR03037">
    <property type="entry name" value="anthran_nbaC"/>
    <property type="match status" value="1"/>
</dbReference>
<protein>
    <recommendedName>
        <fullName evidence="8">3-hydroxyanthranilate 3,4-dioxygenase</fullName>
        <ecNumber evidence="8">1.13.11.6</ecNumber>
    </recommendedName>
    <alternativeName>
        <fullName evidence="8">3-hydroxyanthranilate oxygenase</fullName>
        <shortName evidence="8">3-HAO</shortName>
    </alternativeName>
    <alternativeName>
        <fullName evidence="8">3-hydroxyanthranilic acid dioxygenase</fullName>
        <shortName evidence="8">HAD</shortName>
    </alternativeName>
    <alternativeName>
        <fullName evidence="8">Biosynthesis of nicotinic acid protein 1</fullName>
    </alternativeName>
</protein>
<keyword evidence="4 8" id="KW-0479">Metal-binding</keyword>
<comment type="cofactor">
    <cofactor evidence="1 8">
        <name>Fe(2+)</name>
        <dbReference type="ChEBI" id="CHEBI:29033"/>
    </cofactor>
</comment>
<proteinExistence type="inferred from homology"/>
<evidence type="ECO:0000256" key="1">
    <source>
        <dbReference type="ARBA" id="ARBA00001954"/>
    </source>
</evidence>
<dbReference type="GO" id="GO:0043420">
    <property type="term" value="P:anthranilate metabolic process"/>
    <property type="evidence" value="ECO:0007669"/>
    <property type="project" value="UniProtKB-UniRule"/>
</dbReference>
<gene>
    <name evidence="8 9" type="primary">BNA1</name>
    <name evidence="9" type="ORF">H4219_002787</name>
</gene>
<dbReference type="GO" id="GO:0000334">
    <property type="term" value="F:3-hydroxyanthranilate 3,4-dioxygenase activity"/>
    <property type="evidence" value="ECO:0007669"/>
    <property type="project" value="UniProtKB-UniRule"/>
</dbReference>
<dbReference type="Pfam" id="PF06052">
    <property type="entry name" value="3-HAO"/>
    <property type="match status" value="1"/>
</dbReference>
<evidence type="ECO:0000256" key="5">
    <source>
        <dbReference type="ARBA" id="ARBA00022964"/>
    </source>
</evidence>
<comment type="function">
    <text evidence="2 8">Catalyzes the oxidative ring opening of 3-hydroxyanthranilate to 2-amino-3-carboxymuconate semialdehyde, which spontaneously cyclizes to quinolinate.</text>
</comment>
<dbReference type="GO" id="GO:0034354">
    <property type="term" value="P:'de novo' NAD+ biosynthetic process from L-tryptophan"/>
    <property type="evidence" value="ECO:0007669"/>
    <property type="project" value="UniProtKB-UniRule"/>
</dbReference>
<evidence type="ECO:0000256" key="2">
    <source>
        <dbReference type="ARBA" id="ARBA00002752"/>
    </source>
</evidence>
<comment type="similarity">
    <text evidence="8">Belongs to the 3-HAO family.</text>
</comment>
<dbReference type="Gene3D" id="2.60.120.10">
    <property type="entry name" value="Jelly Rolls"/>
    <property type="match status" value="1"/>
</dbReference>
<evidence type="ECO:0000256" key="3">
    <source>
        <dbReference type="ARBA" id="ARBA00022642"/>
    </source>
</evidence>
<dbReference type="GO" id="GO:0008198">
    <property type="term" value="F:ferrous iron binding"/>
    <property type="evidence" value="ECO:0007669"/>
    <property type="project" value="UniProtKB-UniRule"/>
</dbReference>
<dbReference type="EMBL" id="JANBPU010000052">
    <property type="protein sequence ID" value="KAJ1918146.1"/>
    <property type="molecule type" value="Genomic_DNA"/>
</dbReference>
<comment type="pathway">
    <text evidence="8">Cofactor biosynthesis; NAD(+) biosynthesis; quinolinate from L-kynurenine: step 3/3.</text>
</comment>
<dbReference type="SUPFAM" id="SSF51182">
    <property type="entry name" value="RmlC-like cupins"/>
    <property type="match status" value="1"/>
</dbReference>
<evidence type="ECO:0000313" key="10">
    <source>
        <dbReference type="Proteomes" id="UP001150538"/>
    </source>
</evidence>
<keyword evidence="5 8" id="KW-0223">Dioxygenase</keyword>
<dbReference type="PANTHER" id="PTHR15497">
    <property type="entry name" value="3-HYDROXYANTHRANILATE 3,4-DIOXYGENASE"/>
    <property type="match status" value="1"/>
</dbReference>
<feature type="binding site" evidence="8">
    <location>
        <position position="111"/>
    </location>
    <ligand>
        <name>substrate</name>
    </ligand>
</feature>
<feature type="binding site" evidence="8">
    <location>
        <position position="129"/>
    </location>
    <ligand>
        <name>a divalent metal cation</name>
        <dbReference type="ChEBI" id="CHEBI:60240"/>
    </ligand>
</feature>
<keyword evidence="8" id="KW-0963">Cytoplasm</keyword>
<dbReference type="HAMAP" id="MF_00825">
    <property type="entry name" value="3_HAO"/>
    <property type="match status" value="1"/>
</dbReference>
<comment type="caution">
    <text evidence="9">The sequence shown here is derived from an EMBL/GenBank/DDBJ whole genome shotgun (WGS) entry which is preliminary data.</text>
</comment>
<feature type="binding site" evidence="8">
    <location>
        <position position="57"/>
    </location>
    <ligand>
        <name>substrate</name>
    </ligand>
</feature>